<comment type="caution">
    <text evidence="2">The sequence shown here is derived from an EMBL/GenBank/DDBJ whole genome shotgun (WGS) entry which is preliminary data.</text>
</comment>
<evidence type="ECO:0000256" key="1">
    <source>
        <dbReference type="SAM" id="MobiDB-lite"/>
    </source>
</evidence>
<evidence type="ECO:0000313" key="3">
    <source>
        <dbReference type="Proteomes" id="UP000324222"/>
    </source>
</evidence>
<gene>
    <name evidence="2" type="ORF">E2C01_097598</name>
</gene>
<sequence length="143" mass="15617">MATRTTNQLLTPPRPSDIPLSETHRRNDEPIKDKTNSKPNTVYPASSKGKKAVVSPQCDQRLPEATPALREGGREGGIKWRPTLLPQPPSSLLEVCQQGGSPFLHNVHLVFQVSPVSHLSTLNLPGEVLYLCLKLGLLVLELG</sequence>
<organism evidence="2 3">
    <name type="scientific">Portunus trituberculatus</name>
    <name type="common">Swimming crab</name>
    <name type="synonym">Neptunus trituberculatus</name>
    <dbReference type="NCBI Taxonomy" id="210409"/>
    <lineage>
        <taxon>Eukaryota</taxon>
        <taxon>Metazoa</taxon>
        <taxon>Ecdysozoa</taxon>
        <taxon>Arthropoda</taxon>
        <taxon>Crustacea</taxon>
        <taxon>Multicrustacea</taxon>
        <taxon>Malacostraca</taxon>
        <taxon>Eumalacostraca</taxon>
        <taxon>Eucarida</taxon>
        <taxon>Decapoda</taxon>
        <taxon>Pleocyemata</taxon>
        <taxon>Brachyura</taxon>
        <taxon>Eubrachyura</taxon>
        <taxon>Portunoidea</taxon>
        <taxon>Portunidae</taxon>
        <taxon>Portuninae</taxon>
        <taxon>Portunus</taxon>
    </lineage>
</organism>
<feature type="compositionally biased region" description="Basic and acidic residues" evidence="1">
    <location>
        <begin position="22"/>
        <end position="36"/>
    </location>
</feature>
<feature type="region of interest" description="Disordered" evidence="1">
    <location>
        <begin position="1"/>
        <end position="83"/>
    </location>
</feature>
<protein>
    <submittedName>
        <fullName evidence="2">Uncharacterized protein</fullName>
    </submittedName>
</protein>
<proteinExistence type="predicted"/>
<keyword evidence="3" id="KW-1185">Reference proteome</keyword>
<accession>A0A5B7JVL4</accession>
<feature type="compositionally biased region" description="Polar residues" evidence="1">
    <location>
        <begin position="1"/>
        <end position="10"/>
    </location>
</feature>
<evidence type="ECO:0000313" key="2">
    <source>
        <dbReference type="EMBL" id="MPD02042.1"/>
    </source>
</evidence>
<dbReference type="EMBL" id="VSRR010129675">
    <property type="protein sequence ID" value="MPD02042.1"/>
    <property type="molecule type" value="Genomic_DNA"/>
</dbReference>
<dbReference type="Proteomes" id="UP000324222">
    <property type="component" value="Unassembled WGS sequence"/>
</dbReference>
<reference evidence="2 3" key="1">
    <citation type="submission" date="2019-05" db="EMBL/GenBank/DDBJ databases">
        <title>Another draft genome of Portunus trituberculatus and its Hox gene families provides insights of decapod evolution.</title>
        <authorList>
            <person name="Jeong J.-H."/>
            <person name="Song I."/>
            <person name="Kim S."/>
            <person name="Choi T."/>
            <person name="Kim D."/>
            <person name="Ryu S."/>
            <person name="Kim W."/>
        </authorList>
    </citation>
    <scope>NUCLEOTIDE SEQUENCE [LARGE SCALE GENOMIC DNA]</scope>
    <source>
        <tissue evidence="2">Muscle</tissue>
    </source>
</reference>
<name>A0A5B7JVL4_PORTR</name>
<dbReference type="AlphaFoldDB" id="A0A5B7JVL4"/>